<feature type="non-terminal residue" evidence="9">
    <location>
        <position position="1"/>
    </location>
</feature>
<keyword evidence="4" id="KW-0391">Immunity</keyword>
<dbReference type="GO" id="GO:0009617">
    <property type="term" value="P:response to bacterium"/>
    <property type="evidence" value="ECO:0007669"/>
    <property type="project" value="TreeGrafter"/>
</dbReference>
<keyword evidence="9" id="KW-0675">Receptor</keyword>
<dbReference type="PANTHER" id="PTHR19433">
    <property type="entry name" value="T-CELL RECEPTOR ALPHA CHAIN V REGION-RELATED"/>
    <property type="match status" value="1"/>
</dbReference>
<evidence type="ECO:0000256" key="5">
    <source>
        <dbReference type="ARBA" id="ARBA00023136"/>
    </source>
</evidence>
<evidence type="ECO:0000256" key="2">
    <source>
        <dbReference type="ARBA" id="ARBA00022475"/>
    </source>
</evidence>
<dbReference type="InterPro" id="IPR003599">
    <property type="entry name" value="Ig_sub"/>
</dbReference>
<dbReference type="PROSITE" id="PS50835">
    <property type="entry name" value="IG_LIKE"/>
    <property type="match status" value="1"/>
</dbReference>
<keyword evidence="7" id="KW-0325">Glycoprotein</keyword>
<dbReference type="Gene3D" id="2.60.40.10">
    <property type="entry name" value="Immunoglobulins"/>
    <property type="match status" value="2"/>
</dbReference>
<dbReference type="SMART" id="SM00409">
    <property type="entry name" value="IG"/>
    <property type="match status" value="1"/>
</dbReference>
<dbReference type="InterPro" id="IPR036179">
    <property type="entry name" value="Ig-like_dom_sf"/>
</dbReference>
<comment type="subcellular location">
    <subcellularLocation>
        <location evidence="1">Cell membrane</location>
    </subcellularLocation>
</comment>
<dbReference type="GO" id="GO:0002376">
    <property type="term" value="P:immune system process"/>
    <property type="evidence" value="ECO:0007669"/>
    <property type="project" value="UniProtKB-KW"/>
</dbReference>
<dbReference type="InterPro" id="IPR007110">
    <property type="entry name" value="Ig-like_dom"/>
</dbReference>
<evidence type="ECO:0000256" key="4">
    <source>
        <dbReference type="ARBA" id="ARBA00022859"/>
    </source>
</evidence>
<keyword evidence="2" id="KW-1003">Cell membrane</keyword>
<evidence type="ECO:0000256" key="1">
    <source>
        <dbReference type="ARBA" id="ARBA00004236"/>
    </source>
</evidence>
<feature type="non-terminal residue" evidence="9">
    <location>
        <position position="164"/>
    </location>
</feature>
<dbReference type="Proteomes" id="UP001205998">
    <property type="component" value="Unassembled WGS sequence"/>
</dbReference>
<dbReference type="AlphaFoldDB" id="A0AAD5AZE4"/>
<evidence type="ECO:0000256" key="6">
    <source>
        <dbReference type="ARBA" id="ARBA00023157"/>
    </source>
</evidence>
<evidence type="ECO:0000256" key="7">
    <source>
        <dbReference type="ARBA" id="ARBA00023180"/>
    </source>
</evidence>
<protein>
    <submittedName>
        <fullName evidence="9">Immune-type receptor 13 isoform 1</fullName>
    </submittedName>
</protein>
<dbReference type="EMBL" id="MU551577">
    <property type="protein sequence ID" value="KAI5624915.1"/>
    <property type="molecule type" value="Genomic_DNA"/>
</dbReference>
<feature type="domain" description="Ig-like" evidence="8">
    <location>
        <begin position="1"/>
        <end position="87"/>
    </location>
</feature>
<proteinExistence type="predicted"/>
<comment type="caution">
    <text evidence="9">The sequence shown here is derived from an EMBL/GenBank/DDBJ whole genome shotgun (WGS) entry which is preliminary data.</text>
</comment>
<keyword evidence="6" id="KW-1015">Disulfide bond</keyword>
<dbReference type="GO" id="GO:0005886">
    <property type="term" value="C:plasma membrane"/>
    <property type="evidence" value="ECO:0007669"/>
    <property type="project" value="UniProtKB-SubCell"/>
</dbReference>
<evidence type="ECO:0000259" key="8">
    <source>
        <dbReference type="PROSITE" id="PS50835"/>
    </source>
</evidence>
<keyword evidence="3" id="KW-0732">Signal</keyword>
<dbReference type="PANTHER" id="PTHR19433:SF111">
    <property type="entry name" value="T CELL RECEPTOR ALPHA VARIABLE 4"/>
    <property type="match status" value="1"/>
</dbReference>
<dbReference type="InterPro" id="IPR013106">
    <property type="entry name" value="Ig_V-set"/>
</dbReference>
<dbReference type="Pfam" id="PF07686">
    <property type="entry name" value="V-set"/>
    <property type="match status" value="1"/>
</dbReference>
<sequence>ISILSIKSGNQVTLHCPLQEIPNAVSVVWYKQHFGEMPQKVGERLAYKEVKINPTFHALGFTIVANTNEISLTIPHININDGGLYYCGKSYLDDFALSSGVFLAVTGDEDVKVSVNQSSVSDSVPAGASVTLQCSVLSKSRAAELQVLWFRAAPSQSHPQIIYT</sequence>
<dbReference type="SUPFAM" id="SSF48726">
    <property type="entry name" value="Immunoglobulin"/>
    <property type="match status" value="2"/>
</dbReference>
<evidence type="ECO:0000313" key="10">
    <source>
        <dbReference type="Proteomes" id="UP001205998"/>
    </source>
</evidence>
<reference evidence="9" key="1">
    <citation type="submission" date="2018-07" db="EMBL/GenBank/DDBJ databases">
        <title>Comparative genomics of catfishes provides insights into carnivory and benthic adaptation.</title>
        <authorList>
            <person name="Zhang Y."/>
            <person name="Wang D."/>
            <person name="Peng Z."/>
            <person name="Zheng S."/>
            <person name="Shao F."/>
            <person name="Tao W."/>
        </authorList>
    </citation>
    <scope>NUCLEOTIDE SEQUENCE</scope>
    <source>
        <strain evidence="9">Chongqing</strain>
    </source>
</reference>
<name>A0AAD5AZE4_SILAS</name>
<accession>A0AAD5AZE4</accession>
<evidence type="ECO:0000313" key="9">
    <source>
        <dbReference type="EMBL" id="KAI5624915.1"/>
    </source>
</evidence>
<keyword evidence="10" id="KW-1185">Reference proteome</keyword>
<evidence type="ECO:0000256" key="3">
    <source>
        <dbReference type="ARBA" id="ARBA00022729"/>
    </source>
</evidence>
<organism evidence="9 10">
    <name type="scientific">Silurus asotus</name>
    <name type="common">Amur catfish</name>
    <name type="synonym">Parasilurus asotus</name>
    <dbReference type="NCBI Taxonomy" id="30991"/>
    <lineage>
        <taxon>Eukaryota</taxon>
        <taxon>Metazoa</taxon>
        <taxon>Chordata</taxon>
        <taxon>Craniata</taxon>
        <taxon>Vertebrata</taxon>
        <taxon>Euteleostomi</taxon>
        <taxon>Actinopterygii</taxon>
        <taxon>Neopterygii</taxon>
        <taxon>Teleostei</taxon>
        <taxon>Ostariophysi</taxon>
        <taxon>Siluriformes</taxon>
        <taxon>Siluridae</taxon>
        <taxon>Silurus</taxon>
    </lineage>
</organism>
<keyword evidence="5" id="KW-0472">Membrane</keyword>
<dbReference type="InterPro" id="IPR013783">
    <property type="entry name" value="Ig-like_fold"/>
</dbReference>
<dbReference type="InterPro" id="IPR052051">
    <property type="entry name" value="TCR_complex_component"/>
</dbReference>
<gene>
    <name evidence="9" type="ORF">C0J50_15721</name>
</gene>